<dbReference type="InterPro" id="IPR022653">
    <property type="entry name" value="De-COase2_pyr-phos_BS"/>
</dbReference>
<accession>A0A226F1G4</accession>
<comment type="caution">
    <text evidence="13">The sequence shown here is derived from an EMBL/GenBank/DDBJ whole genome shotgun (WGS) entry which is preliminary data.</text>
</comment>
<dbReference type="PANTHER" id="PTHR11482">
    <property type="entry name" value="ARGININE/DIAMINOPIMELATE/ORNITHINE DECARBOXYLASE"/>
    <property type="match status" value="1"/>
</dbReference>
<dbReference type="GO" id="GO:0005737">
    <property type="term" value="C:cytoplasm"/>
    <property type="evidence" value="ECO:0007669"/>
    <property type="project" value="TreeGrafter"/>
</dbReference>
<dbReference type="GO" id="GO:0033387">
    <property type="term" value="P:putrescine biosynthetic process from arginine, via ornithine"/>
    <property type="evidence" value="ECO:0007669"/>
    <property type="project" value="TreeGrafter"/>
</dbReference>
<feature type="domain" description="Orn/DAP/Arg decarboxylase 2 N-terminal" evidence="12">
    <location>
        <begin position="42"/>
        <end position="276"/>
    </location>
</feature>
<evidence type="ECO:0000256" key="9">
    <source>
        <dbReference type="ARBA" id="ARBA00046672"/>
    </source>
</evidence>
<evidence type="ECO:0000256" key="8">
    <source>
        <dbReference type="ARBA" id="ARBA00037173"/>
    </source>
</evidence>
<comment type="pathway">
    <text evidence="6">Amine and polyamine biosynthesis; putrescine biosynthesis via L-ornithine pathway; putrescine from L-ornithine: step 1/1.</text>
</comment>
<proteinExistence type="inferred from homology"/>
<reference evidence="13 14" key="1">
    <citation type="submission" date="2015-12" db="EMBL/GenBank/DDBJ databases">
        <title>The genome of Folsomia candida.</title>
        <authorList>
            <person name="Faddeeva A."/>
            <person name="Derks M.F."/>
            <person name="Anvar Y."/>
            <person name="Smit S."/>
            <person name="Van Straalen N."/>
            <person name="Roelofs D."/>
        </authorList>
    </citation>
    <scope>NUCLEOTIDE SEQUENCE [LARGE SCALE GENOMIC DNA]</scope>
    <source>
        <strain evidence="13 14">VU population</strain>
        <tissue evidence="13">Whole body</tissue>
    </source>
</reference>
<dbReference type="InterPro" id="IPR022644">
    <property type="entry name" value="De-COase2_N"/>
</dbReference>
<evidence type="ECO:0000256" key="3">
    <source>
        <dbReference type="ARBA" id="ARBA00022898"/>
    </source>
</evidence>
<dbReference type="GO" id="GO:0004586">
    <property type="term" value="F:ornithine decarboxylase activity"/>
    <property type="evidence" value="ECO:0007669"/>
    <property type="project" value="UniProtKB-EC"/>
</dbReference>
<dbReference type="InterPro" id="IPR009006">
    <property type="entry name" value="Ala_racemase/Decarboxylase_C"/>
</dbReference>
<dbReference type="PANTHER" id="PTHR11482:SF6">
    <property type="entry name" value="ORNITHINE DECARBOXYLASE 1-RELATED"/>
    <property type="match status" value="1"/>
</dbReference>
<evidence type="ECO:0000313" key="13">
    <source>
        <dbReference type="EMBL" id="OXA63623.1"/>
    </source>
</evidence>
<dbReference type="SUPFAM" id="SSF50621">
    <property type="entry name" value="Alanine racemase C-terminal domain-like"/>
    <property type="match status" value="1"/>
</dbReference>
<evidence type="ECO:0000259" key="12">
    <source>
        <dbReference type="Pfam" id="PF02784"/>
    </source>
</evidence>
<dbReference type="PRINTS" id="PR01182">
    <property type="entry name" value="ORNDCRBXLASE"/>
</dbReference>
<comment type="cofactor">
    <cofactor evidence="1 11">
        <name>pyridoxal 5'-phosphate</name>
        <dbReference type="ChEBI" id="CHEBI:597326"/>
    </cofactor>
</comment>
<feature type="modified residue" description="N6-(pyridoxal phosphate)lysine" evidence="11">
    <location>
        <position position="66"/>
    </location>
</feature>
<comment type="function">
    <text evidence="8">Catalyzes the first and rate-limiting step of polyamine biosynthesis that converts ornithine into putrescine, which is the precursor for the polyamines, spermidine and spermine. Polyamines are essential for cell proliferation and are implicated in cellular processes, ranging from DNA replication to apoptosis.</text>
</comment>
<dbReference type="STRING" id="158441.A0A226F1G4"/>
<dbReference type="Gene3D" id="2.40.37.10">
    <property type="entry name" value="Lyase, Ornithine Decarboxylase, Chain A, domain 1"/>
    <property type="match status" value="1"/>
</dbReference>
<dbReference type="OrthoDB" id="5034579at2759"/>
<sequence>MDSITYFDDRIHLTAYKPRIRNIANELTLAKVTEEAFFICDLGEIIKKHEEWISQLPRVQPHYAVKCNDSRLVLQTLAGLGTGFDCASKAEMRKVLDLGVNPSRIIFANPTKQNSHVRAAAENNVVRMTFDNEGELHKIKALHPRAQLVIRIRCDAEKAQCQLGMKFGVLVEEAPDLLEAAHALGLDVIGVSFHVGSGCMDPPVFDRAIKSCKWLFGVGKEIGFEMNFLDIGGGFPGNTGTSIKEIASVVNGSLAAHFPEECGVEIIAEPGRFYVASAFTLTTLVHSIREIKGNETGDNKYMYYINDGVYGSFNCVIYDHAVVHPELLKNYEDDKKTYESSIWGPTCDGLDNVCPREMMPKLDMGDWLLFRNMGAYTLVAGGTFNGFPTPKIYFVASYESWCQLKEFMNPEEFVTDNVPILMKAGVGCNRDAVGWASVAGAAGSSSGCLNNVLNVFEQPLPAVVCDSPNNTNNYLDNVFQFPANIQAQ</sequence>
<dbReference type="AlphaFoldDB" id="A0A226F1G4"/>
<feature type="active site" description="Proton donor" evidence="11">
    <location>
        <position position="347"/>
    </location>
</feature>
<dbReference type="Pfam" id="PF02784">
    <property type="entry name" value="Orn_Arg_deC_N"/>
    <property type="match status" value="1"/>
</dbReference>
<name>A0A226F1G4_FOLCA</name>
<dbReference type="Gene3D" id="3.20.20.10">
    <property type="entry name" value="Alanine racemase"/>
    <property type="match status" value="1"/>
</dbReference>
<evidence type="ECO:0000256" key="1">
    <source>
        <dbReference type="ARBA" id="ARBA00001933"/>
    </source>
</evidence>
<dbReference type="SUPFAM" id="SSF51419">
    <property type="entry name" value="PLP-binding barrel"/>
    <property type="match status" value="1"/>
</dbReference>
<dbReference type="Proteomes" id="UP000198287">
    <property type="component" value="Unassembled WGS sequence"/>
</dbReference>
<evidence type="ECO:0000313" key="14">
    <source>
        <dbReference type="Proteomes" id="UP000198287"/>
    </source>
</evidence>
<organism evidence="13 14">
    <name type="scientific">Folsomia candida</name>
    <name type="common">Springtail</name>
    <dbReference type="NCBI Taxonomy" id="158441"/>
    <lineage>
        <taxon>Eukaryota</taxon>
        <taxon>Metazoa</taxon>
        <taxon>Ecdysozoa</taxon>
        <taxon>Arthropoda</taxon>
        <taxon>Hexapoda</taxon>
        <taxon>Collembola</taxon>
        <taxon>Entomobryomorpha</taxon>
        <taxon>Isotomoidea</taxon>
        <taxon>Isotomidae</taxon>
        <taxon>Proisotominae</taxon>
        <taxon>Folsomia</taxon>
    </lineage>
</organism>
<keyword evidence="5" id="KW-0456">Lyase</keyword>
<evidence type="ECO:0000256" key="2">
    <source>
        <dbReference type="ARBA" id="ARBA00008872"/>
    </source>
</evidence>
<dbReference type="CDD" id="cd00622">
    <property type="entry name" value="PLPDE_III_ODC"/>
    <property type="match status" value="1"/>
</dbReference>
<protein>
    <recommendedName>
        <fullName evidence="7">ornithine decarboxylase</fullName>
        <ecNumber evidence="7">4.1.1.17</ecNumber>
    </recommendedName>
</protein>
<keyword evidence="3 11" id="KW-0663">Pyridoxal phosphate</keyword>
<dbReference type="PRINTS" id="PR01179">
    <property type="entry name" value="ODADCRBXLASE"/>
</dbReference>
<evidence type="ECO:0000256" key="10">
    <source>
        <dbReference type="ARBA" id="ARBA00049127"/>
    </source>
</evidence>
<dbReference type="FunFam" id="3.20.20.10:FF:000005">
    <property type="entry name" value="Ornithine decarboxylase"/>
    <property type="match status" value="1"/>
</dbReference>
<evidence type="ECO:0000256" key="7">
    <source>
        <dbReference type="ARBA" id="ARBA00034138"/>
    </source>
</evidence>
<dbReference type="FunFam" id="2.40.37.10:FF:000005">
    <property type="entry name" value="Ornithine decarboxylase"/>
    <property type="match status" value="1"/>
</dbReference>
<comment type="similarity">
    <text evidence="2">Belongs to the Orn/Lys/Arg decarboxylase class-II family.</text>
</comment>
<gene>
    <name evidence="13" type="ORF">Fcan01_03474</name>
</gene>
<keyword evidence="4" id="KW-0620">Polyamine biosynthesis</keyword>
<dbReference type="EMBL" id="LNIX01000001">
    <property type="protein sequence ID" value="OXA63623.1"/>
    <property type="molecule type" value="Genomic_DNA"/>
</dbReference>
<dbReference type="InterPro" id="IPR000183">
    <property type="entry name" value="Orn/DAP/Arg_de-COase"/>
</dbReference>
<dbReference type="InterPro" id="IPR002433">
    <property type="entry name" value="Orn_de-COase"/>
</dbReference>
<dbReference type="EC" id="4.1.1.17" evidence="7"/>
<keyword evidence="14" id="KW-1185">Reference proteome</keyword>
<evidence type="ECO:0000256" key="4">
    <source>
        <dbReference type="ARBA" id="ARBA00023115"/>
    </source>
</evidence>
<evidence type="ECO:0000256" key="11">
    <source>
        <dbReference type="PIRSR" id="PIRSR600183-50"/>
    </source>
</evidence>
<comment type="subunit">
    <text evidence="9">Homodimer. Only the dimer is catalytically active, as the active sites are constructed of residues from both monomers.</text>
</comment>
<comment type="catalytic activity">
    <reaction evidence="10">
        <text>L-ornithine + H(+) = putrescine + CO2</text>
        <dbReference type="Rhea" id="RHEA:22964"/>
        <dbReference type="ChEBI" id="CHEBI:15378"/>
        <dbReference type="ChEBI" id="CHEBI:16526"/>
        <dbReference type="ChEBI" id="CHEBI:46911"/>
        <dbReference type="ChEBI" id="CHEBI:326268"/>
        <dbReference type="EC" id="4.1.1.17"/>
    </reaction>
</comment>
<dbReference type="OMA" id="AYCRSMA"/>
<evidence type="ECO:0000256" key="5">
    <source>
        <dbReference type="ARBA" id="ARBA00023239"/>
    </source>
</evidence>
<evidence type="ECO:0000256" key="6">
    <source>
        <dbReference type="ARBA" id="ARBA00034115"/>
    </source>
</evidence>
<dbReference type="InterPro" id="IPR029066">
    <property type="entry name" value="PLP-binding_barrel"/>
</dbReference>
<dbReference type="PROSITE" id="PS00878">
    <property type="entry name" value="ODR_DC_2_1"/>
    <property type="match status" value="1"/>
</dbReference>